<proteinExistence type="predicted"/>
<sequence>MEWEKITIGAKQEHLCVSEEAEKDSRLKVLKKTEIAYTCSTRQHQSRERQNTMVSMTTQETIDSRLPLSNNSPTISLCDSQL</sequence>
<keyword evidence="3" id="KW-1185">Reference proteome</keyword>
<protein>
    <submittedName>
        <fullName evidence="2">Uncharacterized protein</fullName>
    </submittedName>
</protein>
<feature type="region of interest" description="Disordered" evidence="1">
    <location>
        <begin position="41"/>
        <end position="82"/>
    </location>
</feature>
<name>A0ABR3MZ45_9TELE</name>
<evidence type="ECO:0000313" key="2">
    <source>
        <dbReference type="EMBL" id="KAL1269893.1"/>
    </source>
</evidence>
<gene>
    <name evidence="2" type="ORF">QQF64_032182</name>
</gene>
<reference evidence="2 3" key="1">
    <citation type="submission" date="2023-09" db="EMBL/GenBank/DDBJ databases">
        <authorList>
            <person name="Wang M."/>
        </authorList>
    </citation>
    <scope>NUCLEOTIDE SEQUENCE [LARGE SCALE GENOMIC DNA]</scope>
    <source>
        <strain evidence="2">GT-2023</strain>
        <tissue evidence="2">Liver</tissue>
    </source>
</reference>
<feature type="compositionally biased region" description="Polar residues" evidence="1">
    <location>
        <begin position="51"/>
        <end position="82"/>
    </location>
</feature>
<accession>A0ABR3MZ45</accession>
<evidence type="ECO:0000256" key="1">
    <source>
        <dbReference type="SAM" id="MobiDB-lite"/>
    </source>
</evidence>
<dbReference type="Proteomes" id="UP001558613">
    <property type="component" value="Unassembled WGS sequence"/>
</dbReference>
<dbReference type="EMBL" id="JAYMGO010000008">
    <property type="protein sequence ID" value="KAL1269893.1"/>
    <property type="molecule type" value="Genomic_DNA"/>
</dbReference>
<evidence type="ECO:0000313" key="3">
    <source>
        <dbReference type="Proteomes" id="UP001558613"/>
    </source>
</evidence>
<organism evidence="2 3">
    <name type="scientific">Cirrhinus molitorella</name>
    <name type="common">mud carp</name>
    <dbReference type="NCBI Taxonomy" id="172907"/>
    <lineage>
        <taxon>Eukaryota</taxon>
        <taxon>Metazoa</taxon>
        <taxon>Chordata</taxon>
        <taxon>Craniata</taxon>
        <taxon>Vertebrata</taxon>
        <taxon>Euteleostomi</taxon>
        <taxon>Actinopterygii</taxon>
        <taxon>Neopterygii</taxon>
        <taxon>Teleostei</taxon>
        <taxon>Ostariophysi</taxon>
        <taxon>Cypriniformes</taxon>
        <taxon>Cyprinidae</taxon>
        <taxon>Labeoninae</taxon>
        <taxon>Labeonini</taxon>
        <taxon>Cirrhinus</taxon>
    </lineage>
</organism>
<comment type="caution">
    <text evidence="2">The sequence shown here is derived from an EMBL/GenBank/DDBJ whole genome shotgun (WGS) entry which is preliminary data.</text>
</comment>